<keyword evidence="5" id="KW-0540">Nuclease</keyword>
<evidence type="ECO:0000256" key="5">
    <source>
        <dbReference type="ARBA" id="ARBA00022722"/>
    </source>
</evidence>
<keyword evidence="3" id="KW-0808">Transferase</keyword>
<dbReference type="InterPro" id="IPR021109">
    <property type="entry name" value="Peptidase_aspartic_dom_sf"/>
</dbReference>
<dbReference type="PROSITE" id="PS50878">
    <property type="entry name" value="RT_POL"/>
    <property type="match status" value="1"/>
</dbReference>
<reference evidence="13 14" key="1">
    <citation type="submission" date="2008-07" db="EMBL/GenBank/DDBJ databases">
        <authorList>
            <person name="El-Sayed N."/>
            <person name="Caler E."/>
            <person name="Inman J."/>
            <person name="Amedeo P."/>
            <person name="Hass B."/>
            <person name="Wortman J."/>
        </authorList>
    </citation>
    <scope>NUCLEOTIDE SEQUENCE [LARGE SCALE GENOMIC DNA]</scope>
    <source>
        <strain evidence="14">ATCC 50983 / TXsc</strain>
    </source>
</reference>
<dbReference type="OMA" id="PYAAFKQ"/>
<evidence type="ECO:0000313" key="14">
    <source>
        <dbReference type="Proteomes" id="UP000007800"/>
    </source>
</evidence>
<dbReference type="Gene3D" id="3.30.420.10">
    <property type="entry name" value="Ribonuclease H-like superfamily/Ribonuclease H"/>
    <property type="match status" value="1"/>
</dbReference>
<keyword evidence="7" id="KW-0255">Endonuclease</keyword>
<feature type="compositionally biased region" description="Low complexity" evidence="10">
    <location>
        <begin position="479"/>
        <end position="488"/>
    </location>
</feature>
<evidence type="ECO:0000313" key="13">
    <source>
        <dbReference type="EMBL" id="EER03549.1"/>
    </source>
</evidence>
<dbReference type="Proteomes" id="UP000007800">
    <property type="component" value="Unassembled WGS sequence"/>
</dbReference>
<evidence type="ECO:0000256" key="9">
    <source>
        <dbReference type="ARBA" id="ARBA00022918"/>
    </source>
</evidence>
<dbReference type="OrthoDB" id="9950135at2759"/>
<dbReference type="GO" id="GO:0006508">
    <property type="term" value="P:proteolysis"/>
    <property type="evidence" value="ECO:0007669"/>
    <property type="project" value="UniProtKB-KW"/>
</dbReference>
<evidence type="ECO:0000256" key="8">
    <source>
        <dbReference type="ARBA" id="ARBA00022801"/>
    </source>
</evidence>
<dbReference type="EMBL" id="GG682205">
    <property type="protein sequence ID" value="EER03549.1"/>
    <property type="molecule type" value="Genomic_DNA"/>
</dbReference>
<dbReference type="SUPFAM" id="SSF56672">
    <property type="entry name" value="DNA/RNA polymerases"/>
    <property type="match status" value="1"/>
</dbReference>
<evidence type="ECO:0000259" key="12">
    <source>
        <dbReference type="PROSITE" id="PS50994"/>
    </source>
</evidence>
<accession>C5LI94</accession>
<evidence type="ECO:0000256" key="2">
    <source>
        <dbReference type="ARBA" id="ARBA00022670"/>
    </source>
</evidence>
<keyword evidence="2" id="KW-0645">Protease</keyword>
<evidence type="ECO:0000256" key="4">
    <source>
        <dbReference type="ARBA" id="ARBA00022695"/>
    </source>
</evidence>
<feature type="domain" description="Integrase catalytic" evidence="12">
    <location>
        <begin position="1422"/>
        <end position="1614"/>
    </location>
</feature>
<dbReference type="InterPro" id="IPR000477">
    <property type="entry name" value="RT_dom"/>
</dbReference>
<keyword evidence="14" id="KW-1185">Reference proteome</keyword>
<dbReference type="GO" id="GO:0003964">
    <property type="term" value="F:RNA-directed DNA polymerase activity"/>
    <property type="evidence" value="ECO:0007669"/>
    <property type="project" value="UniProtKB-KW"/>
</dbReference>
<dbReference type="InterPro" id="IPR012337">
    <property type="entry name" value="RNaseH-like_sf"/>
</dbReference>
<sequence>MPNSHNLFETPSSRGGGVELPPVIPGFEPADATVIRRWLSSTHLGSHFVNYPFVTFHEVELSTPQRSVVQGFIGTLEDIDSLEGGALFAWLAARATELAVMEPTVADDEVEQADTARRAFIHMVFGLVLRGTLVNGMDLRAALWLAAAAAALATKRKYLLPRCAALGNERDYVRSFLHARQASCLVNTDPTGFAAQGLPGAPRTASTTCREPNALKLPLETPKFVAPTYAMPYAAFKQAIKTATAFYGIKRDSDAAVYLIRHLEGSLKAELMVEVGPDSPKVEAVWSYLDERFAKSDTAAGAAERWSAVKQENEETVEKYYSRVSRERVLYSRVTGVTLPDTIAAAKFSEGLIPAIKAPLQTSAGHMLPKMKLSEVLEAASYHEKHSVKQSSPPNGARIKAQGPSTTPSRSSEALARPQSGGTGSKESLSERERQPKLCKFCQSKGYRKANRHNDEECWENPINKEKRPPGFKPRESEAAPTSSSTTFPSKAVSTGKVFVASVQGGLKAVRAVITGPSYTSPTFLLPDTGSDYSLIKERYVKSLGLRAETLANPLVLSTAGIDSTVSVAATTVVPLTVTDVDGIPWEFSVKAHVASDLASALPDRGLLLGINTMRNMRANILLGTPDGDFMDCGDLGTKLPLHGLPEADDDTDPGRVLAAPQVQKKLSVPSTTTIDNRLRDWRFSQVRVEAKGSATRPFPKRPYVAKAKDRVALGLIVERLLASGIIRTVTKAEIDSRSIWVNPSFVVPKDTEDIPAEITSANVEKFYRMVIDCRATNDGVEDLPNSWKGYKAKVQDCIAEIPSGPVYFSSVDVKSAFYNIDLSAHSEVFFGFSYYTEDGTIAYGVFQKLVMGYKGASFIWSHALHCLLRKAIPEYYDPGGQSSQIGIYVDDILIWSRSEEECCQLKEAVTYILKKAGAEAPIAKQKGPAKEIDFLGLKLRQDGFSIADKSLQALKEALSSVPRTLRGLRTKLGLMTFCRALWVTSPVLASRSLSDLTAPFTDMVGRMVSSGARKGAKLPWNDELSAKWQDIISHMGDGFIHYHAYAAEAPGWQFIIMADASPKAGAAVLYRLSRGVYLSCGENMSATWLAENANIIAFWSHKWSGAELNWDIADRELFSICQALTEWKTLLLSYIMYHPKQRGEDTVEDGRIVVFSDSTSALGKLKSRIDDSRIQPTSRQHKRWISWLSQVLEFDENEVCYRHVGGKLNGLSDLLTRLLDGGTRYLQDGGGTPLVLVTRDQDGGNSTDGAPRTDAEELASALCEGGVYEKLSSLQAADDITRVHGTTLKDWCSHFIHDVPVSRIAQEAVEIGVVAWTDNLLYVVVDVKEKGQVRVPVLPTGKIAGLDELISINVQGDWDVRSWFMFCGHELQIHASFHPMRSFILTKGWWPTISKDCQRWIGHCDSCMDEKAAERRKLVTAPRVPRGLINLELRGKFVSLDHGYPAAAPGWIPAANPKMKAFLIITDVATGFTMIRSVEAVDGRATVKTFFDAWVSVYGVPLGLAGDNFLDAPALRSSLLSLGVRFLPSPPWSPWSNGSSEARVGRVKRLVPTLGIAWDLSLPHVQLIINTNKRAAGYSAAELMFGTQPRTPADAVLHSLLSRGPTLDDMSATAESSDATIQLNKIIKDAIDATRFVVVQSHIRDNVRALASRSGKPVKDGELVVWRRPGARPIEGHVVLVSGVNVEQGPYAYLGNMVGFSTRLRPLGAPEDRSVSDSSSMQGDNCILHVLDTVNGSQFLPVWVTPSGETYVSAQAQVGDVPLMRTSGIPS</sequence>
<dbReference type="GO" id="GO:0004519">
    <property type="term" value="F:endonuclease activity"/>
    <property type="evidence" value="ECO:0007669"/>
    <property type="project" value="UniProtKB-KW"/>
</dbReference>
<dbReference type="InterPro" id="IPR036397">
    <property type="entry name" value="RNaseH_sf"/>
</dbReference>
<dbReference type="InterPro" id="IPR043502">
    <property type="entry name" value="DNA/RNA_pol_sf"/>
</dbReference>
<evidence type="ECO:0000256" key="3">
    <source>
        <dbReference type="ARBA" id="ARBA00022679"/>
    </source>
</evidence>
<dbReference type="CDD" id="cd00303">
    <property type="entry name" value="retropepsin_like"/>
    <property type="match status" value="1"/>
</dbReference>
<feature type="compositionally biased region" description="Polar residues" evidence="10">
    <location>
        <begin position="1"/>
        <end position="13"/>
    </location>
</feature>
<dbReference type="GO" id="GO:0004190">
    <property type="term" value="F:aspartic-type endopeptidase activity"/>
    <property type="evidence" value="ECO:0007669"/>
    <property type="project" value="UniProtKB-KW"/>
</dbReference>
<organism evidence="14">
    <name type="scientific">Perkinsus marinus (strain ATCC 50983 / TXsc)</name>
    <dbReference type="NCBI Taxonomy" id="423536"/>
    <lineage>
        <taxon>Eukaryota</taxon>
        <taxon>Sar</taxon>
        <taxon>Alveolata</taxon>
        <taxon>Perkinsozoa</taxon>
        <taxon>Perkinsea</taxon>
        <taxon>Perkinsida</taxon>
        <taxon>Perkinsidae</taxon>
        <taxon>Perkinsus</taxon>
    </lineage>
</organism>
<dbReference type="InterPro" id="IPR043128">
    <property type="entry name" value="Rev_trsase/Diguanyl_cyclase"/>
</dbReference>
<keyword evidence="4" id="KW-0548">Nucleotidyltransferase</keyword>
<evidence type="ECO:0000256" key="6">
    <source>
        <dbReference type="ARBA" id="ARBA00022750"/>
    </source>
</evidence>
<dbReference type="RefSeq" id="XP_002771733.1">
    <property type="nucleotide sequence ID" value="XM_002771687.1"/>
</dbReference>
<dbReference type="Pfam" id="PF00078">
    <property type="entry name" value="RVT_1"/>
    <property type="match status" value="1"/>
</dbReference>
<evidence type="ECO:0000256" key="1">
    <source>
        <dbReference type="ARBA" id="ARBA00012493"/>
    </source>
</evidence>
<dbReference type="EC" id="2.7.7.49" evidence="1"/>
<feature type="region of interest" description="Disordered" evidence="10">
    <location>
        <begin position="1"/>
        <end position="21"/>
    </location>
</feature>
<dbReference type="InterPro" id="IPR001584">
    <property type="entry name" value="Integrase_cat-core"/>
</dbReference>
<dbReference type="SUPFAM" id="SSF53098">
    <property type="entry name" value="Ribonuclease H-like"/>
    <property type="match status" value="1"/>
</dbReference>
<feature type="domain" description="Reverse transcriptase" evidence="11">
    <location>
        <begin position="736"/>
        <end position="940"/>
    </location>
</feature>
<dbReference type="PROSITE" id="PS50994">
    <property type="entry name" value="INTEGRASE"/>
    <property type="match status" value="1"/>
</dbReference>
<keyword evidence="9" id="KW-0695">RNA-directed DNA polymerase</keyword>
<dbReference type="GO" id="GO:0003676">
    <property type="term" value="F:nucleic acid binding"/>
    <property type="evidence" value="ECO:0007669"/>
    <property type="project" value="InterPro"/>
</dbReference>
<evidence type="ECO:0000259" key="11">
    <source>
        <dbReference type="PROSITE" id="PS50878"/>
    </source>
</evidence>
<feature type="region of interest" description="Disordered" evidence="10">
    <location>
        <begin position="461"/>
        <end position="488"/>
    </location>
</feature>
<dbReference type="InterPro" id="IPR041373">
    <property type="entry name" value="RT_RNaseH"/>
</dbReference>
<keyword evidence="8" id="KW-0378">Hydrolase</keyword>
<feature type="compositionally biased region" description="Polar residues" evidence="10">
    <location>
        <begin position="403"/>
        <end position="412"/>
    </location>
</feature>
<dbReference type="GeneID" id="9047794"/>
<protein>
    <recommendedName>
        <fullName evidence="1">RNA-directed DNA polymerase</fullName>
        <ecNumber evidence="1">2.7.7.49</ecNumber>
    </recommendedName>
</protein>
<dbReference type="InterPro" id="IPR051320">
    <property type="entry name" value="Viral_Replic_Matur_Polypro"/>
</dbReference>
<keyword evidence="6" id="KW-0064">Aspartyl protease</keyword>
<dbReference type="Gene3D" id="2.40.70.10">
    <property type="entry name" value="Acid Proteases"/>
    <property type="match status" value="1"/>
</dbReference>
<name>C5LI94_PERM5</name>
<dbReference type="Gene3D" id="3.10.10.10">
    <property type="entry name" value="HIV Type 1 Reverse Transcriptase, subunit A, domain 1"/>
    <property type="match status" value="1"/>
</dbReference>
<gene>
    <name evidence="13" type="ORF">Pmar_PMAR026674</name>
</gene>
<dbReference type="Gene3D" id="3.30.70.270">
    <property type="match status" value="1"/>
</dbReference>
<dbReference type="InParanoid" id="C5LI94"/>
<dbReference type="PANTHER" id="PTHR33064">
    <property type="entry name" value="POL PROTEIN"/>
    <property type="match status" value="1"/>
</dbReference>
<dbReference type="GO" id="GO:0015074">
    <property type="term" value="P:DNA integration"/>
    <property type="evidence" value="ECO:0007669"/>
    <property type="project" value="InterPro"/>
</dbReference>
<evidence type="ECO:0000256" key="7">
    <source>
        <dbReference type="ARBA" id="ARBA00022759"/>
    </source>
</evidence>
<feature type="region of interest" description="Disordered" evidence="10">
    <location>
        <begin position="384"/>
        <end position="434"/>
    </location>
</feature>
<feature type="compositionally biased region" description="Basic and acidic residues" evidence="10">
    <location>
        <begin position="463"/>
        <end position="478"/>
    </location>
</feature>
<proteinExistence type="predicted"/>
<evidence type="ECO:0000256" key="10">
    <source>
        <dbReference type="SAM" id="MobiDB-lite"/>
    </source>
</evidence>
<dbReference type="Pfam" id="PF17917">
    <property type="entry name" value="RT_RNaseH"/>
    <property type="match status" value="1"/>
</dbReference>
<dbReference type="PANTHER" id="PTHR33064:SF37">
    <property type="entry name" value="RIBONUCLEASE H"/>
    <property type="match status" value="1"/>
</dbReference>